<gene>
    <name evidence="3" type="ORF">CDN99_15325</name>
</gene>
<dbReference type="Proteomes" id="UP000197468">
    <property type="component" value="Unassembled WGS sequence"/>
</dbReference>
<protein>
    <recommendedName>
        <fullName evidence="2">Response regulatory domain-containing protein</fullName>
    </recommendedName>
</protein>
<name>A0A246J885_9BURK</name>
<organism evidence="3 4">
    <name type="scientific">Roseateles aquatilis</name>
    <dbReference type="NCBI Taxonomy" id="431061"/>
    <lineage>
        <taxon>Bacteria</taxon>
        <taxon>Pseudomonadati</taxon>
        <taxon>Pseudomonadota</taxon>
        <taxon>Betaproteobacteria</taxon>
        <taxon>Burkholderiales</taxon>
        <taxon>Sphaerotilaceae</taxon>
        <taxon>Roseateles</taxon>
    </lineage>
</organism>
<proteinExistence type="predicted"/>
<evidence type="ECO:0000256" key="1">
    <source>
        <dbReference type="PROSITE-ProRule" id="PRU00169"/>
    </source>
</evidence>
<evidence type="ECO:0000259" key="2">
    <source>
        <dbReference type="PROSITE" id="PS50110"/>
    </source>
</evidence>
<reference evidence="3 4" key="1">
    <citation type="journal article" date="2008" name="Int. J. Syst. Evol. Microbiol.">
        <title>Description of Roseateles aquatilis sp. nov. and Roseateles terrae sp. nov., in the class Betaproteobacteria, and emended description of the genus Roseateles.</title>
        <authorList>
            <person name="Gomila M."/>
            <person name="Bowien B."/>
            <person name="Falsen E."/>
            <person name="Moore E.R."/>
            <person name="Lalucat J."/>
        </authorList>
    </citation>
    <scope>NUCLEOTIDE SEQUENCE [LARGE SCALE GENOMIC DNA]</scope>
    <source>
        <strain evidence="3 4">CCUG 48205</strain>
    </source>
</reference>
<dbReference type="PROSITE" id="PS50110">
    <property type="entry name" value="RESPONSE_REGULATORY"/>
    <property type="match status" value="1"/>
</dbReference>
<dbReference type="Gene3D" id="3.40.50.2300">
    <property type="match status" value="1"/>
</dbReference>
<dbReference type="RefSeq" id="WP_088385731.1">
    <property type="nucleotide sequence ID" value="NZ_NIOF01000006.1"/>
</dbReference>
<evidence type="ECO:0000313" key="3">
    <source>
        <dbReference type="EMBL" id="OWQ88844.1"/>
    </source>
</evidence>
<accession>A0A246J885</accession>
<evidence type="ECO:0000313" key="4">
    <source>
        <dbReference type="Proteomes" id="UP000197468"/>
    </source>
</evidence>
<dbReference type="OrthoDB" id="8595302at2"/>
<keyword evidence="4" id="KW-1185">Reference proteome</keyword>
<feature type="modified residue" description="4-aspartylphosphate" evidence="1">
    <location>
        <position position="101"/>
    </location>
</feature>
<dbReference type="InterPro" id="IPR001789">
    <property type="entry name" value="Sig_transdc_resp-reg_receiver"/>
</dbReference>
<dbReference type="InterPro" id="IPR011006">
    <property type="entry name" value="CheY-like_superfamily"/>
</dbReference>
<sequence>MVMASRYDRPSLTASSRSVQIAMAQERPNGIRESVSGVQDAPSSAHALLQPRIAALDDDPAAVASMTAILKQSGFSVVSYTDADQLESAARSSPFSAYVLDWYLGNTTAAALIEFLRHHPTSAGAPIFLLSGNLAIGGIPTDDALARIISRHNVQYRAKPYSGLRLAADLRMALGENED</sequence>
<feature type="domain" description="Response regulatory" evidence="2">
    <location>
        <begin position="52"/>
        <end position="174"/>
    </location>
</feature>
<dbReference type="EMBL" id="NIOF01000006">
    <property type="protein sequence ID" value="OWQ88844.1"/>
    <property type="molecule type" value="Genomic_DNA"/>
</dbReference>
<comment type="caution">
    <text evidence="3">The sequence shown here is derived from an EMBL/GenBank/DDBJ whole genome shotgun (WGS) entry which is preliminary data.</text>
</comment>
<dbReference type="GO" id="GO:0000160">
    <property type="term" value="P:phosphorelay signal transduction system"/>
    <property type="evidence" value="ECO:0007669"/>
    <property type="project" value="InterPro"/>
</dbReference>
<dbReference type="SUPFAM" id="SSF52172">
    <property type="entry name" value="CheY-like"/>
    <property type="match status" value="1"/>
</dbReference>
<keyword evidence="1" id="KW-0597">Phosphoprotein</keyword>
<dbReference type="AlphaFoldDB" id="A0A246J885"/>